<name>A0ABS0NZW1_9BRAD</name>
<proteinExistence type="predicted"/>
<keyword evidence="2" id="KW-1185">Reference proteome</keyword>
<sequence length="52" mass="5872">MPPKYLPDLMQMASLFNVISIVNAAPPNSERWIQATRADVSRRLMNTPGENE</sequence>
<evidence type="ECO:0000313" key="2">
    <source>
        <dbReference type="Proteomes" id="UP001194539"/>
    </source>
</evidence>
<gene>
    <name evidence="1" type="ORF">H1B27_08830</name>
</gene>
<reference evidence="1 2" key="1">
    <citation type="submission" date="2020-07" db="EMBL/GenBank/DDBJ databases">
        <title>Bradyrhizobium diversity isolated from nodules of indigenous legumes of Western Australia.</title>
        <authorList>
            <person name="Klepa M.S."/>
        </authorList>
    </citation>
    <scope>NUCLEOTIDE SEQUENCE [LARGE SCALE GENOMIC DNA]</scope>
    <source>
        <strain evidence="1 2">CNPSo 4019</strain>
    </source>
</reference>
<dbReference type="EMBL" id="JACEGD010000007">
    <property type="protein sequence ID" value="MBH5386387.1"/>
    <property type="molecule type" value="Genomic_DNA"/>
</dbReference>
<organism evidence="1 2">
    <name type="scientific">Bradyrhizobium diversitatis</name>
    <dbReference type="NCBI Taxonomy" id="2755406"/>
    <lineage>
        <taxon>Bacteria</taxon>
        <taxon>Pseudomonadati</taxon>
        <taxon>Pseudomonadota</taxon>
        <taxon>Alphaproteobacteria</taxon>
        <taxon>Hyphomicrobiales</taxon>
        <taxon>Nitrobacteraceae</taxon>
        <taxon>Bradyrhizobium</taxon>
    </lineage>
</organism>
<accession>A0ABS0NZW1</accession>
<dbReference type="RefSeq" id="WP_197965765.1">
    <property type="nucleotide sequence ID" value="NZ_JACEGD010000007.1"/>
</dbReference>
<evidence type="ECO:0000313" key="1">
    <source>
        <dbReference type="EMBL" id="MBH5386387.1"/>
    </source>
</evidence>
<dbReference type="Proteomes" id="UP001194539">
    <property type="component" value="Unassembled WGS sequence"/>
</dbReference>
<protein>
    <submittedName>
        <fullName evidence="1">Uncharacterized protein</fullName>
    </submittedName>
</protein>
<comment type="caution">
    <text evidence="1">The sequence shown here is derived from an EMBL/GenBank/DDBJ whole genome shotgun (WGS) entry which is preliminary data.</text>
</comment>